<keyword evidence="8" id="KW-0626">Porin</keyword>
<feature type="signal peptide" evidence="11">
    <location>
        <begin position="1"/>
        <end position="23"/>
    </location>
</feature>
<evidence type="ECO:0000259" key="12">
    <source>
        <dbReference type="Pfam" id="PF13609"/>
    </source>
</evidence>
<name>A0ABX2NYQ6_9BURK</name>
<evidence type="ECO:0000256" key="7">
    <source>
        <dbReference type="ARBA" id="ARBA00023065"/>
    </source>
</evidence>
<feature type="domain" description="Porin" evidence="12">
    <location>
        <begin position="15"/>
        <end position="354"/>
    </location>
</feature>
<dbReference type="InterPro" id="IPR033900">
    <property type="entry name" value="Gram_neg_porin_domain"/>
</dbReference>
<dbReference type="RefSeq" id="WP_176369986.1">
    <property type="nucleotide sequence ID" value="NZ_VOMC01000110.1"/>
</dbReference>
<comment type="subunit">
    <text evidence="2">Homotrimer.</text>
</comment>
<dbReference type="PANTHER" id="PTHR34501">
    <property type="entry name" value="PROTEIN YDDL-RELATED"/>
    <property type="match status" value="1"/>
</dbReference>
<keyword evidence="5" id="KW-0812">Transmembrane</keyword>
<proteinExistence type="predicted"/>
<comment type="subcellular location">
    <subcellularLocation>
        <location evidence="1">Cell outer membrane</location>
        <topology evidence="1">Multi-pass membrane protein</topology>
    </subcellularLocation>
</comment>
<keyword evidence="9" id="KW-0472">Membrane</keyword>
<evidence type="ECO:0000256" key="1">
    <source>
        <dbReference type="ARBA" id="ARBA00004571"/>
    </source>
</evidence>
<gene>
    <name evidence="13" type="ORF">FSB64_39895</name>
</gene>
<sequence length="390" mass="40991">MHSELIKLGICIASLGMCSFANAQSRVAIYGVLDEGIMYQGNAGGGQRLSLDSLAGLMGSRWGVTGVEDLGGTLHAIFTLESGVNLNNGLAAQGGLLFGRQAFVGLTRDNWGGLTFGRQYDMIFYFPEPLTAAALVGGAPAGHPGDVDNACNTVRVNKSVRYMSPEIRSATFGVEYSLGGAPGNFTTASGYSVGAGYANAPLKVGVAFEYFKHPTAAPGTGFFTAYGNGFSPLQGALNRGYASAETYQSAVVGANYTIGPVILAASFSNIQYANLGASLQDGTAIFNNYDVGILYRFSPAWTVAASYAYLHSDGVQNAAGHKIGNQHFNQVAIATDYFLSKRTDVYFGISWQQASGTSSLGTPAVANITNMNDSSNNFQVLARAAIRHKF</sequence>
<dbReference type="SUPFAM" id="SSF56935">
    <property type="entry name" value="Porins"/>
    <property type="match status" value="1"/>
</dbReference>
<dbReference type="PANTHER" id="PTHR34501:SF9">
    <property type="entry name" value="MAJOR OUTER MEMBRANE PROTEIN P.IA"/>
    <property type="match status" value="1"/>
</dbReference>
<dbReference type="InterPro" id="IPR023614">
    <property type="entry name" value="Porin_dom_sf"/>
</dbReference>
<keyword evidence="7" id="KW-0406">Ion transport</keyword>
<evidence type="ECO:0000256" key="11">
    <source>
        <dbReference type="SAM" id="SignalP"/>
    </source>
</evidence>
<dbReference type="Pfam" id="PF13609">
    <property type="entry name" value="Porin_4"/>
    <property type="match status" value="1"/>
</dbReference>
<dbReference type="PRINTS" id="PR00184">
    <property type="entry name" value="NEISSPPORIN"/>
</dbReference>
<keyword evidence="14" id="KW-1185">Reference proteome</keyword>
<accession>A0ABX2NYQ6</accession>
<feature type="chain" id="PRO_5047111923" evidence="11">
    <location>
        <begin position="24"/>
        <end position="390"/>
    </location>
</feature>
<evidence type="ECO:0000256" key="9">
    <source>
        <dbReference type="ARBA" id="ARBA00023136"/>
    </source>
</evidence>
<dbReference type="Proteomes" id="UP000821598">
    <property type="component" value="Unassembled WGS sequence"/>
</dbReference>
<dbReference type="InterPro" id="IPR002299">
    <property type="entry name" value="Porin_Neis"/>
</dbReference>
<evidence type="ECO:0000256" key="8">
    <source>
        <dbReference type="ARBA" id="ARBA00023114"/>
    </source>
</evidence>
<keyword evidence="4" id="KW-1134">Transmembrane beta strand</keyword>
<evidence type="ECO:0000256" key="10">
    <source>
        <dbReference type="ARBA" id="ARBA00023237"/>
    </source>
</evidence>
<evidence type="ECO:0000256" key="5">
    <source>
        <dbReference type="ARBA" id="ARBA00022692"/>
    </source>
</evidence>
<keyword evidence="6 11" id="KW-0732">Signal</keyword>
<organism evidence="13 14">
    <name type="scientific">Paraburkholderia youngii</name>
    <dbReference type="NCBI Taxonomy" id="2782701"/>
    <lineage>
        <taxon>Bacteria</taxon>
        <taxon>Pseudomonadati</taxon>
        <taxon>Pseudomonadota</taxon>
        <taxon>Betaproteobacteria</taxon>
        <taxon>Burkholderiales</taxon>
        <taxon>Burkholderiaceae</taxon>
        <taxon>Paraburkholderia</taxon>
    </lineage>
</organism>
<reference evidence="13 14" key="1">
    <citation type="submission" date="2019-08" db="EMBL/GenBank/DDBJ databases">
        <title>Paraburkholderia simonii sp. nov. and P. youngii sp. nov. Brazilian and Mexican Mimosa-associated rhizobia.</title>
        <authorList>
            <person name="Mavima L."/>
            <person name="Beukes C.W."/>
            <person name="Palmer M."/>
            <person name="De Meyer S.E."/>
            <person name="James E.K."/>
            <person name="Maluk M."/>
            <person name="Avontuur J.R."/>
            <person name="Chan W.Y."/>
            <person name="Venter S.N."/>
            <person name="Steenkamp E.T."/>
        </authorList>
    </citation>
    <scope>NUCLEOTIDE SEQUENCE [LARGE SCALE GENOMIC DNA]</scope>
    <source>
        <strain evidence="13 14">JPY454</strain>
    </source>
</reference>
<evidence type="ECO:0000256" key="4">
    <source>
        <dbReference type="ARBA" id="ARBA00022452"/>
    </source>
</evidence>
<evidence type="ECO:0000256" key="6">
    <source>
        <dbReference type="ARBA" id="ARBA00022729"/>
    </source>
</evidence>
<evidence type="ECO:0000256" key="2">
    <source>
        <dbReference type="ARBA" id="ARBA00011233"/>
    </source>
</evidence>
<dbReference type="InterPro" id="IPR050298">
    <property type="entry name" value="Gram-neg_bact_OMP"/>
</dbReference>
<dbReference type="Gene3D" id="2.40.160.10">
    <property type="entry name" value="Porin"/>
    <property type="match status" value="1"/>
</dbReference>
<keyword evidence="3" id="KW-0813">Transport</keyword>
<keyword evidence="10" id="KW-0998">Cell outer membrane</keyword>
<evidence type="ECO:0000313" key="13">
    <source>
        <dbReference type="EMBL" id="NVI09656.1"/>
    </source>
</evidence>
<evidence type="ECO:0000256" key="3">
    <source>
        <dbReference type="ARBA" id="ARBA00022448"/>
    </source>
</evidence>
<evidence type="ECO:0000313" key="14">
    <source>
        <dbReference type="Proteomes" id="UP000821598"/>
    </source>
</evidence>
<dbReference type="EMBL" id="VOMC01000110">
    <property type="protein sequence ID" value="NVI09656.1"/>
    <property type="molecule type" value="Genomic_DNA"/>
</dbReference>
<comment type="caution">
    <text evidence="13">The sequence shown here is derived from an EMBL/GenBank/DDBJ whole genome shotgun (WGS) entry which is preliminary data.</text>
</comment>
<protein>
    <submittedName>
        <fullName evidence="13">Porin</fullName>
    </submittedName>
</protein>
<dbReference type="CDD" id="cd00342">
    <property type="entry name" value="gram_neg_porins"/>
    <property type="match status" value="1"/>
</dbReference>